<keyword evidence="1" id="KW-0472">Membrane</keyword>
<keyword evidence="1" id="KW-1133">Transmembrane helix</keyword>
<dbReference type="STRING" id="1514105.AOC36_07340"/>
<organism evidence="2 3">
    <name type="scientific">Erysipelothrix larvae</name>
    <dbReference type="NCBI Taxonomy" id="1514105"/>
    <lineage>
        <taxon>Bacteria</taxon>
        <taxon>Bacillati</taxon>
        <taxon>Bacillota</taxon>
        <taxon>Erysipelotrichia</taxon>
        <taxon>Erysipelotrichales</taxon>
        <taxon>Erysipelotrichaceae</taxon>
        <taxon>Erysipelothrix</taxon>
    </lineage>
</organism>
<keyword evidence="3" id="KW-1185">Reference proteome</keyword>
<proteinExistence type="predicted"/>
<feature type="transmembrane region" description="Helical" evidence="1">
    <location>
        <begin position="72"/>
        <end position="96"/>
    </location>
</feature>
<gene>
    <name evidence="2" type="ORF">AOC36_07340</name>
</gene>
<feature type="transmembrane region" description="Helical" evidence="1">
    <location>
        <begin position="6"/>
        <end position="28"/>
    </location>
</feature>
<evidence type="ECO:0000313" key="3">
    <source>
        <dbReference type="Proteomes" id="UP000063781"/>
    </source>
</evidence>
<protein>
    <submittedName>
        <fullName evidence="2">Uncharacterized protein</fullName>
    </submittedName>
</protein>
<evidence type="ECO:0000256" key="1">
    <source>
        <dbReference type="SAM" id="Phobius"/>
    </source>
</evidence>
<dbReference type="EMBL" id="CP013213">
    <property type="protein sequence ID" value="AMC93802.1"/>
    <property type="molecule type" value="Genomic_DNA"/>
</dbReference>
<dbReference type="AlphaFoldDB" id="A0A0X8H0H7"/>
<name>A0A0X8H0H7_9FIRM</name>
<dbReference type="KEGG" id="erl:AOC36_07340"/>
<sequence>MQNVWIFGLVFWLVMWPLTLICAVLQYFIAKTEGKYNGMIVPGFMFIIPIFFSLNMVAFLGTDSPPNLSEVFVGLIVTVLSCAVIPLAMFWFYHLLHTHYRNKKYKKSDEDLMKIHDL</sequence>
<accession>A0A0X8H0H7</accession>
<keyword evidence="1" id="KW-0812">Transmembrane</keyword>
<feature type="transmembrane region" description="Helical" evidence="1">
    <location>
        <begin position="40"/>
        <end position="60"/>
    </location>
</feature>
<dbReference type="RefSeq" id="WP_067632928.1">
    <property type="nucleotide sequence ID" value="NZ_CP013213.1"/>
</dbReference>
<dbReference type="Proteomes" id="UP000063781">
    <property type="component" value="Chromosome"/>
</dbReference>
<dbReference type="OrthoDB" id="2200068at2"/>
<reference evidence="2 3" key="1">
    <citation type="submission" date="2015-10" db="EMBL/GenBank/DDBJ databases">
        <title>Erysipelothrix larvae sp. LV19 isolated from the larval gut of the rhinoceros beetle, Trypoxylus dichotomus.</title>
        <authorList>
            <person name="Lim S."/>
            <person name="Kim B.-C."/>
        </authorList>
    </citation>
    <scope>NUCLEOTIDE SEQUENCE [LARGE SCALE GENOMIC DNA]</scope>
    <source>
        <strain evidence="2 3">LV19</strain>
    </source>
</reference>
<evidence type="ECO:0000313" key="2">
    <source>
        <dbReference type="EMBL" id="AMC93802.1"/>
    </source>
</evidence>